<name>A0A511MMK3_9NOCA</name>
<dbReference type="AlphaFoldDB" id="A0A511MMK3"/>
<dbReference type="GO" id="GO:0008236">
    <property type="term" value="F:serine-type peptidase activity"/>
    <property type="evidence" value="ECO:0007669"/>
    <property type="project" value="InterPro"/>
</dbReference>
<evidence type="ECO:0000259" key="2">
    <source>
        <dbReference type="Pfam" id="PF00326"/>
    </source>
</evidence>
<keyword evidence="1" id="KW-0732">Signal</keyword>
<dbReference type="InterPro" id="IPR001375">
    <property type="entry name" value="Peptidase_S9_cat"/>
</dbReference>
<organism evidence="3 4">
    <name type="scientific">Nocardia ninae NBRC 108245</name>
    <dbReference type="NCBI Taxonomy" id="1210091"/>
    <lineage>
        <taxon>Bacteria</taxon>
        <taxon>Bacillati</taxon>
        <taxon>Actinomycetota</taxon>
        <taxon>Actinomycetes</taxon>
        <taxon>Mycobacteriales</taxon>
        <taxon>Nocardiaceae</taxon>
        <taxon>Nocardia</taxon>
    </lineage>
</organism>
<sequence length="333" mass="35019">MNGGYRVVAALLSIVTTLALSSVGAPSAVAEPECAGDVTMRPITVAVDGEQSHGWAYEPYHCAPGDQAPRSLILAVHGFNEKAADYPDVMSAIARRTGAALLTLDQRGGNSVWKTGEWNPWAGWHDVVATAEWYKKEHPSVGKTVLWGWSQGGMTSGLALAHGPAGLFDYWVNTAGPSNTVDYWNVGNTLGLPQIQQIERDAGGCPPSVCPQAYADRSTAALAAKMTAQRVFLVHGTADPIVPYQHSLDLKVGLAAAGQAYSMYTIVSGRGPDGAVLPGTHWIGPVWFQGACVVERVLTDLEPMDGAAREYVTDVLADVDTAPAPPPGATCAG</sequence>
<evidence type="ECO:0000313" key="4">
    <source>
        <dbReference type="Proteomes" id="UP000321424"/>
    </source>
</evidence>
<protein>
    <recommendedName>
        <fullName evidence="2">Peptidase S9 prolyl oligopeptidase catalytic domain-containing protein</fullName>
    </recommendedName>
</protein>
<feature type="signal peptide" evidence="1">
    <location>
        <begin position="1"/>
        <end position="30"/>
    </location>
</feature>
<dbReference type="GO" id="GO:0006508">
    <property type="term" value="P:proteolysis"/>
    <property type="evidence" value="ECO:0007669"/>
    <property type="project" value="InterPro"/>
</dbReference>
<evidence type="ECO:0000313" key="3">
    <source>
        <dbReference type="EMBL" id="GEM41845.1"/>
    </source>
</evidence>
<dbReference type="EMBL" id="BJXA01000058">
    <property type="protein sequence ID" value="GEM41845.1"/>
    <property type="molecule type" value="Genomic_DNA"/>
</dbReference>
<dbReference type="Pfam" id="PF00326">
    <property type="entry name" value="Peptidase_S9"/>
    <property type="match status" value="1"/>
</dbReference>
<dbReference type="Gene3D" id="3.40.50.1820">
    <property type="entry name" value="alpha/beta hydrolase"/>
    <property type="match status" value="1"/>
</dbReference>
<accession>A0A511MMK3</accession>
<feature type="domain" description="Peptidase S9 prolyl oligopeptidase catalytic" evidence="2">
    <location>
        <begin position="124"/>
        <end position="265"/>
    </location>
</feature>
<dbReference type="RefSeq" id="WP_147139031.1">
    <property type="nucleotide sequence ID" value="NZ_BJXA01000058.1"/>
</dbReference>
<dbReference type="SUPFAM" id="SSF53474">
    <property type="entry name" value="alpha/beta-Hydrolases"/>
    <property type="match status" value="1"/>
</dbReference>
<reference evidence="3 4" key="1">
    <citation type="submission" date="2019-07" db="EMBL/GenBank/DDBJ databases">
        <title>Whole genome shotgun sequence of Nocardia ninae NBRC 108245.</title>
        <authorList>
            <person name="Hosoyama A."/>
            <person name="Uohara A."/>
            <person name="Ohji S."/>
            <person name="Ichikawa N."/>
        </authorList>
    </citation>
    <scope>NUCLEOTIDE SEQUENCE [LARGE SCALE GENOMIC DNA]</scope>
    <source>
        <strain evidence="3 4">NBRC 108245</strain>
    </source>
</reference>
<gene>
    <name evidence="3" type="ORF">NN4_63640</name>
</gene>
<dbReference type="Proteomes" id="UP000321424">
    <property type="component" value="Unassembled WGS sequence"/>
</dbReference>
<dbReference type="InterPro" id="IPR029058">
    <property type="entry name" value="AB_hydrolase_fold"/>
</dbReference>
<feature type="chain" id="PRO_5021869322" description="Peptidase S9 prolyl oligopeptidase catalytic domain-containing protein" evidence="1">
    <location>
        <begin position="31"/>
        <end position="333"/>
    </location>
</feature>
<keyword evidence="4" id="KW-1185">Reference proteome</keyword>
<comment type="caution">
    <text evidence="3">The sequence shown here is derived from an EMBL/GenBank/DDBJ whole genome shotgun (WGS) entry which is preliminary data.</text>
</comment>
<dbReference type="OrthoDB" id="9803828at2"/>
<evidence type="ECO:0000256" key="1">
    <source>
        <dbReference type="SAM" id="SignalP"/>
    </source>
</evidence>
<proteinExistence type="predicted"/>